<protein>
    <submittedName>
        <fullName evidence="6">8-oxo-dGTP diphosphatase</fullName>
    </submittedName>
</protein>
<dbReference type="PANTHER" id="PTHR43046:SF2">
    <property type="entry name" value="8-OXO-DGTP DIPHOSPHATASE-RELATED"/>
    <property type="match status" value="1"/>
</dbReference>
<dbReference type="RefSeq" id="WP_141927926.1">
    <property type="nucleotide sequence ID" value="NZ_BAABCI010000002.1"/>
</dbReference>
<keyword evidence="3 4" id="KW-0378">Hydrolase</keyword>
<organism evidence="6 7">
    <name type="scientific">Yimella lutea</name>
    <dbReference type="NCBI Taxonomy" id="587872"/>
    <lineage>
        <taxon>Bacteria</taxon>
        <taxon>Bacillati</taxon>
        <taxon>Actinomycetota</taxon>
        <taxon>Actinomycetes</taxon>
        <taxon>Micrococcales</taxon>
        <taxon>Dermacoccaceae</taxon>
        <taxon>Yimella</taxon>
    </lineage>
</organism>
<dbReference type="PRINTS" id="PR00502">
    <property type="entry name" value="NUDIXFAMILY"/>
</dbReference>
<comment type="caution">
    <text evidence="6">The sequence shown here is derived from an EMBL/GenBank/DDBJ whole genome shotgun (WGS) entry which is preliminary data.</text>
</comment>
<dbReference type="PROSITE" id="PS51462">
    <property type="entry name" value="NUDIX"/>
    <property type="match status" value="1"/>
</dbReference>
<keyword evidence="7" id="KW-1185">Reference proteome</keyword>
<dbReference type="GO" id="GO:0016787">
    <property type="term" value="F:hydrolase activity"/>
    <property type="evidence" value="ECO:0007669"/>
    <property type="project" value="UniProtKB-KW"/>
</dbReference>
<comment type="similarity">
    <text evidence="2 4">Belongs to the Nudix hydrolase family.</text>
</comment>
<evidence type="ECO:0000313" key="6">
    <source>
        <dbReference type="EMBL" id="TQJ13976.1"/>
    </source>
</evidence>
<dbReference type="PROSITE" id="PS00893">
    <property type="entry name" value="NUDIX_BOX"/>
    <property type="match status" value="1"/>
</dbReference>
<dbReference type="PANTHER" id="PTHR43046">
    <property type="entry name" value="GDP-MANNOSE MANNOSYL HYDROLASE"/>
    <property type="match status" value="1"/>
</dbReference>
<evidence type="ECO:0000256" key="3">
    <source>
        <dbReference type="ARBA" id="ARBA00022801"/>
    </source>
</evidence>
<evidence type="ECO:0000313" key="7">
    <source>
        <dbReference type="Proteomes" id="UP000320806"/>
    </source>
</evidence>
<gene>
    <name evidence="6" type="ORF">FB459_1414</name>
</gene>
<reference evidence="6 7" key="1">
    <citation type="submission" date="2019-06" db="EMBL/GenBank/DDBJ databases">
        <title>Sequencing the genomes of 1000 actinobacteria strains.</title>
        <authorList>
            <person name="Klenk H.-P."/>
        </authorList>
    </citation>
    <scope>NUCLEOTIDE SEQUENCE [LARGE SCALE GENOMIC DNA]</scope>
    <source>
        <strain evidence="6 7">DSM 19828</strain>
    </source>
</reference>
<evidence type="ECO:0000259" key="5">
    <source>
        <dbReference type="PROSITE" id="PS51462"/>
    </source>
</evidence>
<evidence type="ECO:0000256" key="2">
    <source>
        <dbReference type="ARBA" id="ARBA00005582"/>
    </source>
</evidence>
<dbReference type="EMBL" id="VFMO01000001">
    <property type="protein sequence ID" value="TQJ13976.1"/>
    <property type="molecule type" value="Genomic_DNA"/>
</dbReference>
<proteinExistence type="inferred from homology"/>
<accession>A0A542EFD8</accession>
<dbReference type="OrthoDB" id="9804442at2"/>
<evidence type="ECO:0000256" key="1">
    <source>
        <dbReference type="ARBA" id="ARBA00001946"/>
    </source>
</evidence>
<dbReference type="Proteomes" id="UP000320806">
    <property type="component" value="Unassembled WGS sequence"/>
</dbReference>
<dbReference type="SUPFAM" id="SSF55811">
    <property type="entry name" value="Nudix"/>
    <property type="match status" value="1"/>
</dbReference>
<feature type="domain" description="Nudix hydrolase" evidence="5">
    <location>
        <begin position="7"/>
        <end position="144"/>
    </location>
</feature>
<dbReference type="InterPro" id="IPR020476">
    <property type="entry name" value="Nudix_hydrolase"/>
</dbReference>
<dbReference type="Gene3D" id="3.90.79.10">
    <property type="entry name" value="Nucleoside Triphosphate Pyrophosphohydrolase"/>
    <property type="match status" value="1"/>
</dbReference>
<evidence type="ECO:0000256" key="4">
    <source>
        <dbReference type="RuleBase" id="RU003476"/>
    </source>
</evidence>
<comment type="cofactor">
    <cofactor evidence="1">
        <name>Mg(2+)</name>
        <dbReference type="ChEBI" id="CHEBI:18420"/>
    </cofactor>
</comment>
<dbReference type="CDD" id="cd02883">
    <property type="entry name" value="NUDIX_Hydrolase"/>
    <property type="match status" value="1"/>
</dbReference>
<dbReference type="AlphaFoldDB" id="A0A542EFD8"/>
<dbReference type="InterPro" id="IPR020084">
    <property type="entry name" value="NUDIX_hydrolase_CS"/>
</dbReference>
<dbReference type="Pfam" id="PF00293">
    <property type="entry name" value="NUDIX"/>
    <property type="match status" value="1"/>
</dbReference>
<dbReference type="InterPro" id="IPR015797">
    <property type="entry name" value="NUDIX_hydrolase-like_dom_sf"/>
</dbReference>
<dbReference type="InterPro" id="IPR000086">
    <property type="entry name" value="NUDIX_hydrolase_dom"/>
</dbReference>
<name>A0A542EFD8_9MICO</name>
<sequence length="149" mass="16262">MHFTEYDTRLAAYAAIVDEQDRLLLTLSNGEGRYAPEWTMPGGGVEFEEQVEEAVVREVFEETGFHVEVGPLLLVDSWGRTAVENDGERGFKAVRVVHLALITGGTLGTTEQGGSTDEASWFPLAEVERLERTSLVDVVVGALRGGPPE</sequence>